<dbReference type="EMBL" id="LT629772">
    <property type="protein sequence ID" value="SDS22999.1"/>
    <property type="molecule type" value="Genomic_DNA"/>
</dbReference>
<name>A0A1H1QJB3_9ACTN</name>
<accession>A0A1H1QJB3</accession>
<evidence type="ECO:0000313" key="1">
    <source>
        <dbReference type="EMBL" id="SDS22999.1"/>
    </source>
</evidence>
<protein>
    <submittedName>
        <fullName evidence="1">Uncharacterized protein</fullName>
    </submittedName>
</protein>
<organism evidence="1 2">
    <name type="scientific">Microlunatus soli</name>
    <dbReference type="NCBI Taxonomy" id="630515"/>
    <lineage>
        <taxon>Bacteria</taxon>
        <taxon>Bacillati</taxon>
        <taxon>Actinomycetota</taxon>
        <taxon>Actinomycetes</taxon>
        <taxon>Propionibacteriales</taxon>
        <taxon>Propionibacteriaceae</taxon>
        <taxon>Microlunatus</taxon>
    </lineage>
</organism>
<dbReference type="STRING" id="630515.SAMN04489812_1277"/>
<dbReference type="Proteomes" id="UP000199103">
    <property type="component" value="Chromosome I"/>
</dbReference>
<keyword evidence="2" id="KW-1185">Reference proteome</keyword>
<gene>
    <name evidence="1" type="ORF">SAMN04489812_1277</name>
</gene>
<proteinExistence type="predicted"/>
<sequence length="59" mass="6512">MKQEDLGLDVEQLIDRQAWLQSSAQALMDEIGLRAILESAGRVWKGLGVAAFTHEESSL</sequence>
<dbReference type="RefSeq" id="WP_091521609.1">
    <property type="nucleotide sequence ID" value="NZ_LT629772.1"/>
</dbReference>
<reference evidence="1 2" key="1">
    <citation type="submission" date="2016-10" db="EMBL/GenBank/DDBJ databases">
        <authorList>
            <person name="de Groot N.N."/>
        </authorList>
    </citation>
    <scope>NUCLEOTIDE SEQUENCE [LARGE SCALE GENOMIC DNA]</scope>
    <source>
        <strain evidence="1 2">DSM 21800</strain>
    </source>
</reference>
<dbReference type="AlphaFoldDB" id="A0A1H1QJB3"/>
<evidence type="ECO:0000313" key="2">
    <source>
        <dbReference type="Proteomes" id="UP000199103"/>
    </source>
</evidence>